<reference evidence="1 2" key="1">
    <citation type="submission" date="2018-03" db="EMBL/GenBank/DDBJ databases">
        <title>Blue discolouration in mozzarella cheese caused by Pseudomonas fluorescens.</title>
        <authorList>
            <person name="Chiesa F."/>
            <person name="Dalmasso A."/>
            <person name="Lomonaco S."/>
        </authorList>
    </citation>
    <scope>NUCLEOTIDE SEQUENCE [LARGE SCALE GENOMIC DNA]</scope>
    <source>
        <strain evidence="1 2">11293</strain>
    </source>
</reference>
<proteinExistence type="predicted"/>
<comment type="caution">
    <text evidence="1">The sequence shown here is derived from an EMBL/GenBank/DDBJ whole genome shotgun (WGS) entry which is preliminary data.</text>
</comment>
<sequence length="93" mass="9843">MIANSNYAADAIELLNGLGVHQASPNIWELTDVHTASESHVHHSQMPAALAAYAAVNATFAAGRFGVWGAMEPKTNVSLTTSAQSPLPRHPPR</sequence>
<protein>
    <submittedName>
        <fullName evidence="1">Uncharacterized protein</fullName>
    </submittedName>
</protein>
<accession>A0A2T0HJD7</accession>
<dbReference type="AlphaFoldDB" id="A0A2T0HJD7"/>
<dbReference type="EMBL" id="PVUH01000046">
    <property type="protein sequence ID" value="PRW83218.1"/>
    <property type="molecule type" value="Genomic_DNA"/>
</dbReference>
<name>A0A2T0HJD7_PSEFL</name>
<gene>
    <name evidence="1" type="ORF">C7A10_31175</name>
</gene>
<evidence type="ECO:0000313" key="2">
    <source>
        <dbReference type="Proteomes" id="UP000239731"/>
    </source>
</evidence>
<organism evidence="1 2">
    <name type="scientific">Pseudomonas fluorescens</name>
    <dbReference type="NCBI Taxonomy" id="294"/>
    <lineage>
        <taxon>Bacteria</taxon>
        <taxon>Pseudomonadati</taxon>
        <taxon>Pseudomonadota</taxon>
        <taxon>Gammaproteobacteria</taxon>
        <taxon>Pseudomonadales</taxon>
        <taxon>Pseudomonadaceae</taxon>
        <taxon>Pseudomonas</taxon>
    </lineage>
</organism>
<dbReference type="Proteomes" id="UP000239731">
    <property type="component" value="Unassembled WGS sequence"/>
</dbReference>
<evidence type="ECO:0000313" key="1">
    <source>
        <dbReference type="EMBL" id="PRW83218.1"/>
    </source>
</evidence>